<organism evidence="2 3">
    <name type="scientific">Bradyrhizobium algeriense</name>
    <dbReference type="NCBI Taxonomy" id="634784"/>
    <lineage>
        <taxon>Bacteria</taxon>
        <taxon>Pseudomonadati</taxon>
        <taxon>Pseudomonadota</taxon>
        <taxon>Alphaproteobacteria</taxon>
        <taxon>Hyphomicrobiales</taxon>
        <taxon>Nitrobacteraceae</taxon>
        <taxon>Bradyrhizobium</taxon>
    </lineage>
</organism>
<keyword evidence="3" id="KW-1185">Reference proteome</keyword>
<sequence length="245" mass="27137">MYHYPNYREDDPERVIPVIKAYPLGLIVSRADGQFRASHIPFVVEQGVGGSWRLRGHMDRNNPQLADLDGASVYVVFQAPNAYISPSVYVTRQLPTWNYVAVHVEGRCQVEIPGLGILDDIARLAQESERHEDGWVLDKEDSRVRTLAPLIGRILVEIEQMEGRFKLSQEKSPADRDAATAHLVERVGLSARPLVEDLSFGRKPKVDEALPPTAYGSAMTSTEDVGSTNPDTAVAGFDVSQGLDR</sequence>
<dbReference type="PANTHER" id="PTHR35802">
    <property type="entry name" value="PROTEASE SYNTHASE AND SPORULATION PROTEIN PAI 2"/>
    <property type="match status" value="1"/>
</dbReference>
<dbReference type="RefSeq" id="WP_334484851.1">
    <property type="nucleotide sequence ID" value="NZ_JAZHRV010000001.1"/>
</dbReference>
<reference evidence="2 3" key="1">
    <citation type="submission" date="2024-02" db="EMBL/GenBank/DDBJ databases">
        <title>Adaptive strategies in a cosmopolitan and abundant soil bacterium.</title>
        <authorList>
            <person name="Carini P."/>
        </authorList>
    </citation>
    <scope>NUCLEOTIDE SEQUENCE [LARGE SCALE GENOMIC DNA]</scope>
    <source>
        <strain evidence="2 3">AZCC 1608</strain>
    </source>
</reference>
<proteinExistence type="predicted"/>
<protein>
    <submittedName>
        <fullName evidence="2">Transcriptional regulator</fullName>
    </submittedName>
</protein>
<evidence type="ECO:0000313" key="3">
    <source>
        <dbReference type="Proteomes" id="UP001364224"/>
    </source>
</evidence>
<accession>A0ABU8BHL7</accession>
<name>A0ABU8BHL7_9BRAD</name>
<comment type="caution">
    <text evidence="2">The sequence shown here is derived from an EMBL/GenBank/DDBJ whole genome shotgun (WGS) entry which is preliminary data.</text>
</comment>
<dbReference type="PANTHER" id="PTHR35802:SF1">
    <property type="entry name" value="PROTEASE SYNTHASE AND SPORULATION PROTEIN PAI 2"/>
    <property type="match status" value="1"/>
</dbReference>
<dbReference type="Pfam" id="PF04299">
    <property type="entry name" value="FMN_bind_2"/>
    <property type="match status" value="1"/>
</dbReference>
<dbReference type="EMBL" id="JAZHRV010000001">
    <property type="protein sequence ID" value="MEH2558047.1"/>
    <property type="molecule type" value="Genomic_DNA"/>
</dbReference>
<evidence type="ECO:0000313" key="2">
    <source>
        <dbReference type="EMBL" id="MEH2558047.1"/>
    </source>
</evidence>
<dbReference type="InterPro" id="IPR012349">
    <property type="entry name" value="Split_barrel_FMN-bd"/>
</dbReference>
<dbReference type="SUPFAM" id="SSF50475">
    <property type="entry name" value="FMN-binding split barrel"/>
    <property type="match status" value="1"/>
</dbReference>
<feature type="region of interest" description="Disordered" evidence="1">
    <location>
        <begin position="206"/>
        <end position="245"/>
    </location>
</feature>
<feature type="compositionally biased region" description="Polar residues" evidence="1">
    <location>
        <begin position="218"/>
        <end position="231"/>
    </location>
</feature>
<evidence type="ECO:0000256" key="1">
    <source>
        <dbReference type="SAM" id="MobiDB-lite"/>
    </source>
</evidence>
<dbReference type="Gene3D" id="2.30.110.10">
    <property type="entry name" value="Electron Transport, Fmn-binding Protein, Chain A"/>
    <property type="match status" value="1"/>
</dbReference>
<gene>
    <name evidence="2" type="ORF">V1286_005576</name>
</gene>
<dbReference type="InterPro" id="IPR007396">
    <property type="entry name" value="TR_PAI2-type"/>
</dbReference>
<dbReference type="Proteomes" id="UP001364224">
    <property type="component" value="Unassembled WGS sequence"/>
</dbReference>